<evidence type="ECO:0000256" key="1">
    <source>
        <dbReference type="SAM" id="MobiDB-lite"/>
    </source>
</evidence>
<protein>
    <submittedName>
        <fullName evidence="2">Uncharacterized protein</fullName>
    </submittedName>
</protein>
<dbReference type="AlphaFoldDB" id="A0A9P5JT70"/>
<evidence type="ECO:0000313" key="3">
    <source>
        <dbReference type="Proteomes" id="UP000759537"/>
    </source>
</evidence>
<sequence>MSRHSVDFEPSFAPFYNGVSVREEDGVNYIYVGVKSEHDPSFEEARCRHYLFTGRTSLPESGTWSLSTAPSTPACAYQAQAQPQAFSESSSMDIVPSDLNPGAPPAVVTAADGESGTSNSTCSLCADRLAISGQRELEEDGDSRRVGTQSDEEGEGYGGPADEAGAETPSVSPRRRFDNEKGVRSSGRSSKRDRRLRRLEKTVESLSHGLILALTQLNSGDVLAEPRRRSSSPGRRRRSRSHETESVSGDDTVDGDDCRNLSTAFSGKGPLENAHGGIRTMASSLKTNNAESSSSLEKDLLQSLLHGPQLSSTTMTSVASKAGPENAFSCIATASNRSLFTTSKEKSHSQMLSPVLKFITSSDVFEFLKRAEIHASLWSTQLFDLFWVLDNLFNVHGGILIYCLRKSLDTLSGISRSLGSDEWSHDAGFLRKLDEVYRKELRPHIHTDGNYNASSSVSWKSYCFELSQIFSERFSSCQSKHFRDLSESYTGCFNPVITTSYIDDLVTLWTPVHPALLEVARWLEPCIDYDPGCIGATPLHDATTALRHRACKLLSRKGAHELEARWRADCLLQLLREHRSDELVKMQLEMERAMKDVSRDFDAADAITDGGGKDHSPSGSGSGLSSESAAREVALTKRAKRATSCWQVITKTTVSPSDLLVTVVLVVALLFG</sequence>
<organism evidence="2 3">
    <name type="scientific">Russula ochroleuca</name>
    <dbReference type="NCBI Taxonomy" id="152965"/>
    <lineage>
        <taxon>Eukaryota</taxon>
        <taxon>Fungi</taxon>
        <taxon>Dikarya</taxon>
        <taxon>Basidiomycota</taxon>
        <taxon>Agaricomycotina</taxon>
        <taxon>Agaricomycetes</taxon>
        <taxon>Russulales</taxon>
        <taxon>Russulaceae</taxon>
        <taxon>Russula</taxon>
    </lineage>
</organism>
<comment type="caution">
    <text evidence="2">The sequence shown here is derived from an EMBL/GenBank/DDBJ whole genome shotgun (WGS) entry which is preliminary data.</text>
</comment>
<name>A0A9P5JT70_9AGAM</name>
<dbReference type="Proteomes" id="UP000759537">
    <property type="component" value="Unassembled WGS sequence"/>
</dbReference>
<feature type="compositionally biased region" description="Low complexity" evidence="1">
    <location>
        <begin position="617"/>
        <end position="627"/>
    </location>
</feature>
<evidence type="ECO:0000313" key="2">
    <source>
        <dbReference type="EMBL" id="KAF8461766.1"/>
    </source>
</evidence>
<dbReference type="OrthoDB" id="3179506at2759"/>
<reference evidence="2" key="2">
    <citation type="journal article" date="2020" name="Nat. Commun.">
        <title>Large-scale genome sequencing of mycorrhizal fungi provides insights into the early evolution of symbiotic traits.</title>
        <authorList>
            <person name="Miyauchi S."/>
            <person name="Kiss E."/>
            <person name="Kuo A."/>
            <person name="Drula E."/>
            <person name="Kohler A."/>
            <person name="Sanchez-Garcia M."/>
            <person name="Morin E."/>
            <person name="Andreopoulos B."/>
            <person name="Barry K.W."/>
            <person name="Bonito G."/>
            <person name="Buee M."/>
            <person name="Carver A."/>
            <person name="Chen C."/>
            <person name="Cichocki N."/>
            <person name="Clum A."/>
            <person name="Culley D."/>
            <person name="Crous P.W."/>
            <person name="Fauchery L."/>
            <person name="Girlanda M."/>
            <person name="Hayes R.D."/>
            <person name="Keri Z."/>
            <person name="LaButti K."/>
            <person name="Lipzen A."/>
            <person name="Lombard V."/>
            <person name="Magnuson J."/>
            <person name="Maillard F."/>
            <person name="Murat C."/>
            <person name="Nolan M."/>
            <person name="Ohm R.A."/>
            <person name="Pangilinan J."/>
            <person name="Pereira M.F."/>
            <person name="Perotto S."/>
            <person name="Peter M."/>
            <person name="Pfister S."/>
            <person name="Riley R."/>
            <person name="Sitrit Y."/>
            <person name="Stielow J.B."/>
            <person name="Szollosi G."/>
            <person name="Zifcakova L."/>
            <person name="Stursova M."/>
            <person name="Spatafora J.W."/>
            <person name="Tedersoo L."/>
            <person name="Vaario L.M."/>
            <person name="Yamada A."/>
            <person name="Yan M."/>
            <person name="Wang P."/>
            <person name="Xu J."/>
            <person name="Bruns T."/>
            <person name="Baldrian P."/>
            <person name="Vilgalys R."/>
            <person name="Dunand C."/>
            <person name="Henrissat B."/>
            <person name="Grigoriev I.V."/>
            <person name="Hibbett D."/>
            <person name="Nagy L.G."/>
            <person name="Martin F.M."/>
        </authorList>
    </citation>
    <scope>NUCLEOTIDE SEQUENCE</scope>
    <source>
        <strain evidence="2">Prilba</strain>
    </source>
</reference>
<reference evidence="2" key="1">
    <citation type="submission" date="2019-10" db="EMBL/GenBank/DDBJ databases">
        <authorList>
            <consortium name="DOE Joint Genome Institute"/>
            <person name="Kuo A."/>
            <person name="Miyauchi S."/>
            <person name="Kiss E."/>
            <person name="Drula E."/>
            <person name="Kohler A."/>
            <person name="Sanchez-Garcia M."/>
            <person name="Andreopoulos B."/>
            <person name="Barry K.W."/>
            <person name="Bonito G."/>
            <person name="Buee M."/>
            <person name="Carver A."/>
            <person name="Chen C."/>
            <person name="Cichocki N."/>
            <person name="Clum A."/>
            <person name="Culley D."/>
            <person name="Crous P.W."/>
            <person name="Fauchery L."/>
            <person name="Girlanda M."/>
            <person name="Hayes R."/>
            <person name="Keri Z."/>
            <person name="LaButti K."/>
            <person name="Lipzen A."/>
            <person name="Lombard V."/>
            <person name="Magnuson J."/>
            <person name="Maillard F."/>
            <person name="Morin E."/>
            <person name="Murat C."/>
            <person name="Nolan M."/>
            <person name="Ohm R."/>
            <person name="Pangilinan J."/>
            <person name="Pereira M."/>
            <person name="Perotto S."/>
            <person name="Peter M."/>
            <person name="Riley R."/>
            <person name="Sitrit Y."/>
            <person name="Stielow B."/>
            <person name="Szollosi G."/>
            <person name="Zifcakova L."/>
            <person name="Stursova M."/>
            <person name="Spatafora J.W."/>
            <person name="Tedersoo L."/>
            <person name="Vaario L.-M."/>
            <person name="Yamada A."/>
            <person name="Yan M."/>
            <person name="Wang P."/>
            <person name="Xu J."/>
            <person name="Bruns T."/>
            <person name="Baldrian P."/>
            <person name="Vilgalys R."/>
            <person name="Henrissat B."/>
            <person name="Grigoriev I.V."/>
            <person name="Hibbett D."/>
            <person name="Nagy L.G."/>
            <person name="Martin F.M."/>
        </authorList>
    </citation>
    <scope>NUCLEOTIDE SEQUENCE</scope>
    <source>
        <strain evidence="2">Prilba</strain>
    </source>
</reference>
<feature type="region of interest" description="Disordered" evidence="1">
    <location>
        <begin position="606"/>
        <end position="627"/>
    </location>
</feature>
<proteinExistence type="predicted"/>
<accession>A0A9P5JT70</accession>
<feature type="region of interest" description="Disordered" evidence="1">
    <location>
        <begin position="223"/>
        <end position="276"/>
    </location>
</feature>
<dbReference type="EMBL" id="WHVB01000118">
    <property type="protein sequence ID" value="KAF8461766.1"/>
    <property type="molecule type" value="Genomic_DNA"/>
</dbReference>
<keyword evidence="3" id="KW-1185">Reference proteome</keyword>
<gene>
    <name evidence="2" type="ORF">DFH94DRAFT_789263</name>
</gene>
<feature type="region of interest" description="Disordered" evidence="1">
    <location>
        <begin position="97"/>
        <end position="119"/>
    </location>
</feature>
<feature type="region of interest" description="Disordered" evidence="1">
    <location>
        <begin position="133"/>
        <end position="196"/>
    </location>
</feature>